<organism evidence="1">
    <name type="scientific">Rhizophora mucronata</name>
    <name type="common">Asiatic mangrove</name>
    <dbReference type="NCBI Taxonomy" id="61149"/>
    <lineage>
        <taxon>Eukaryota</taxon>
        <taxon>Viridiplantae</taxon>
        <taxon>Streptophyta</taxon>
        <taxon>Embryophyta</taxon>
        <taxon>Tracheophyta</taxon>
        <taxon>Spermatophyta</taxon>
        <taxon>Magnoliopsida</taxon>
        <taxon>eudicotyledons</taxon>
        <taxon>Gunneridae</taxon>
        <taxon>Pentapetalae</taxon>
        <taxon>rosids</taxon>
        <taxon>fabids</taxon>
        <taxon>Malpighiales</taxon>
        <taxon>Rhizophoraceae</taxon>
        <taxon>Rhizophora</taxon>
    </lineage>
</organism>
<accession>A0A2P2P557</accession>
<dbReference type="EMBL" id="GGEC01069363">
    <property type="protein sequence ID" value="MBX49847.1"/>
    <property type="molecule type" value="Transcribed_RNA"/>
</dbReference>
<evidence type="ECO:0000313" key="1">
    <source>
        <dbReference type="EMBL" id="MBX49847.1"/>
    </source>
</evidence>
<protein>
    <submittedName>
        <fullName evidence="1">Uncharacterized protein</fullName>
    </submittedName>
</protein>
<proteinExistence type="predicted"/>
<sequence length="11" mass="1326">MPLDHFLVLKL</sequence>
<reference evidence="1" key="1">
    <citation type="submission" date="2018-02" db="EMBL/GenBank/DDBJ databases">
        <title>Rhizophora mucronata_Transcriptome.</title>
        <authorList>
            <person name="Meera S.P."/>
            <person name="Sreeshan A."/>
            <person name="Augustine A."/>
        </authorList>
    </citation>
    <scope>NUCLEOTIDE SEQUENCE</scope>
    <source>
        <tissue evidence="1">Leaf</tissue>
    </source>
</reference>
<name>A0A2P2P557_RHIMU</name>